<keyword evidence="3" id="KW-1185">Reference proteome</keyword>
<dbReference type="Proteomes" id="UP000238071">
    <property type="component" value="Unassembled WGS sequence"/>
</dbReference>
<gene>
    <name evidence="2" type="ORF">B0F88_10898</name>
</gene>
<evidence type="ECO:0000256" key="1">
    <source>
        <dbReference type="SAM" id="SignalP"/>
    </source>
</evidence>
<proteinExistence type="predicted"/>
<comment type="caution">
    <text evidence="2">The sequence shown here is derived from an EMBL/GenBank/DDBJ whole genome shotgun (WGS) entry which is preliminary data.</text>
</comment>
<dbReference type="AlphaFoldDB" id="A0A2S6GZU5"/>
<protein>
    <submittedName>
        <fullName evidence="2">Uncharacterized protein DUF4878</fullName>
    </submittedName>
</protein>
<feature type="signal peptide" evidence="1">
    <location>
        <begin position="1"/>
        <end position="38"/>
    </location>
</feature>
<dbReference type="EMBL" id="PTIY01000008">
    <property type="protein sequence ID" value="PPK70743.1"/>
    <property type="molecule type" value="Genomic_DNA"/>
</dbReference>
<organism evidence="2 3">
    <name type="scientific">Methylobacter tundripaludum</name>
    <dbReference type="NCBI Taxonomy" id="173365"/>
    <lineage>
        <taxon>Bacteria</taxon>
        <taxon>Pseudomonadati</taxon>
        <taxon>Pseudomonadota</taxon>
        <taxon>Gammaproteobacteria</taxon>
        <taxon>Methylococcales</taxon>
        <taxon>Methylococcaceae</taxon>
        <taxon>Methylobacter</taxon>
    </lineage>
</organism>
<sequence length="205" mass="22874">MATTNVLSKNLPCCHTKKSPVGLTGLLTLLLLLSGCQAALTPEQVATAFWVAMAEGNLDSAREYATQETRHLVTKQQNLEEATVKTGAILIDGSNATVATVMTLKKPENNKELSFDTVLSKENDLWKVDYQRTLNNLSNLPFGDIFKSLRAIGETINKELEQQIPLFEKQIKSFSDELIRQLDEFRRQLEKAAPPEKQQPRSSTI</sequence>
<feature type="chain" id="PRO_5015651846" evidence="1">
    <location>
        <begin position="39"/>
        <end position="205"/>
    </location>
</feature>
<keyword evidence="1" id="KW-0732">Signal</keyword>
<dbReference type="OrthoDB" id="5566846at2"/>
<evidence type="ECO:0000313" key="3">
    <source>
        <dbReference type="Proteomes" id="UP000238071"/>
    </source>
</evidence>
<evidence type="ECO:0000313" key="2">
    <source>
        <dbReference type="EMBL" id="PPK70743.1"/>
    </source>
</evidence>
<reference evidence="2 3" key="1">
    <citation type="submission" date="2018-02" db="EMBL/GenBank/DDBJ databases">
        <title>Subsurface microbial communities from deep shales in Ohio and West Virginia, USA.</title>
        <authorList>
            <person name="Wrighton K."/>
        </authorList>
    </citation>
    <scope>NUCLEOTIDE SEQUENCE [LARGE SCALE GENOMIC DNA]</scope>
    <source>
        <strain evidence="2 3">OWC-G53F</strain>
    </source>
</reference>
<name>A0A2S6GZU5_9GAMM</name>
<dbReference type="RefSeq" id="WP_104424008.1">
    <property type="nucleotide sequence ID" value="NZ_PTIY01000008.1"/>
</dbReference>
<accession>A0A2S6GZU5</accession>